<dbReference type="Proteomes" id="UP001501251">
    <property type="component" value="Unassembled WGS sequence"/>
</dbReference>
<dbReference type="Gene3D" id="3.30.450.40">
    <property type="match status" value="1"/>
</dbReference>
<keyword evidence="2" id="KW-1185">Reference proteome</keyword>
<sequence>MADRWDDGGGPDEKFVEWFLDGRLTGNEVRATTLHSWRRCQEAGLTPSTVRPRLSGDLDFDRGVVRAARPVFERMRTIIMGTPVTVFLGDASGVLFLRNEGEPALRRTLDAVGAAPGFRFAEADMGTSAFGSALVERRICQVTGNEHFAEELRGLTGVGAPIRHPLSGRVDGAISVVCLNDTANAEMMVLARRSAAAVERRLFEMVVEHEQALVNDFLRAPDGGVAMASTPLDLCRRDRLALTDAAVRLVAQGRAAVVKMALSDGRTATLVAQPIVGSTAIAVKARLTDGQEARLNGGGR</sequence>
<dbReference type="EMBL" id="BAABAQ010000003">
    <property type="protein sequence ID" value="GAA4188004.1"/>
    <property type="molecule type" value="Genomic_DNA"/>
</dbReference>
<reference evidence="2" key="1">
    <citation type="journal article" date="2019" name="Int. J. Syst. Evol. Microbiol.">
        <title>The Global Catalogue of Microorganisms (GCM) 10K type strain sequencing project: providing services to taxonomists for standard genome sequencing and annotation.</title>
        <authorList>
            <consortium name="The Broad Institute Genomics Platform"/>
            <consortium name="The Broad Institute Genome Sequencing Center for Infectious Disease"/>
            <person name="Wu L."/>
            <person name="Ma J."/>
        </authorList>
    </citation>
    <scope>NUCLEOTIDE SEQUENCE [LARGE SCALE GENOMIC DNA]</scope>
    <source>
        <strain evidence="2">JCM 17388</strain>
    </source>
</reference>
<organism evidence="1 2">
    <name type="scientific">Streptosporangium oxazolinicum</name>
    <dbReference type="NCBI Taxonomy" id="909287"/>
    <lineage>
        <taxon>Bacteria</taxon>
        <taxon>Bacillati</taxon>
        <taxon>Actinomycetota</taxon>
        <taxon>Actinomycetes</taxon>
        <taxon>Streptosporangiales</taxon>
        <taxon>Streptosporangiaceae</taxon>
        <taxon>Streptosporangium</taxon>
    </lineage>
</organism>
<name>A0ABP8AQN9_9ACTN</name>
<evidence type="ECO:0000313" key="2">
    <source>
        <dbReference type="Proteomes" id="UP001501251"/>
    </source>
</evidence>
<proteinExistence type="predicted"/>
<dbReference type="InterPro" id="IPR029016">
    <property type="entry name" value="GAF-like_dom_sf"/>
</dbReference>
<accession>A0ABP8AQN9</accession>
<gene>
    <name evidence="1" type="ORF">GCM10022252_22520</name>
</gene>
<evidence type="ECO:0000313" key="1">
    <source>
        <dbReference type="EMBL" id="GAA4188004.1"/>
    </source>
</evidence>
<comment type="caution">
    <text evidence="1">The sequence shown here is derived from an EMBL/GenBank/DDBJ whole genome shotgun (WGS) entry which is preliminary data.</text>
</comment>
<protein>
    <submittedName>
        <fullName evidence="1">Uncharacterized protein</fullName>
    </submittedName>
</protein>